<keyword evidence="3 10" id="KW-1133">Transmembrane helix</keyword>
<dbReference type="GO" id="GO:0038039">
    <property type="term" value="C:G protein-coupled receptor heterodimeric complex"/>
    <property type="evidence" value="ECO:0007669"/>
    <property type="project" value="TreeGrafter"/>
</dbReference>
<keyword evidence="7" id="KW-0325">Glycoprotein</keyword>
<evidence type="ECO:0000256" key="5">
    <source>
        <dbReference type="ARBA" id="ARBA00023136"/>
    </source>
</evidence>
<keyword evidence="2 10" id="KW-0812">Transmembrane</keyword>
<dbReference type="OrthoDB" id="2149061at2759"/>
<evidence type="ECO:0000256" key="1">
    <source>
        <dbReference type="ARBA" id="ARBA00004141"/>
    </source>
</evidence>
<reference evidence="12 13" key="1">
    <citation type="submission" date="2016-08" db="EMBL/GenBank/DDBJ databases">
        <title>Genomes of anaerobic fungi encode conserved fungal cellulosomes for biomass hydrolysis.</title>
        <authorList>
            <consortium name="DOE Joint Genome Institute"/>
            <person name="Haitjema C.H."/>
            <person name="Gilmore S.P."/>
            <person name="Henske J.K."/>
            <person name="Solomon K.V."/>
            <person name="De Groot R."/>
            <person name="Kuo A."/>
            <person name="Mondo S.J."/>
            <person name="Salamov A.A."/>
            <person name="Labutti K."/>
            <person name="Zhao Z."/>
            <person name="Chiniquy J."/>
            <person name="Barry K."/>
            <person name="Brewer H.M."/>
            <person name="Purvine S.O."/>
            <person name="Wright A.T."/>
            <person name="Boxma B."/>
            <person name="Van Alen T."/>
            <person name="Hackstein J.H."/>
            <person name="Baker S.E."/>
            <person name="Grigoriev I.V."/>
            <person name="O'Malley M.A."/>
        </authorList>
    </citation>
    <scope>NUCLEOTIDE SEQUENCE [LARGE SCALE GENOMIC DNA]</scope>
    <source>
        <strain evidence="13">finn</strain>
    </source>
</reference>
<dbReference type="EMBL" id="MCFH01000013">
    <property type="protein sequence ID" value="ORX53282.1"/>
    <property type="molecule type" value="Genomic_DNA"/>
</dbReference>
<dbReference type="AlphaFoldDB" id="A0A1Y1VD72"/>
<dbReference type="PANTHER" id="PTHR10519">
    <property type="entry name" value="GABA-B RECEPTOR"/>
    <property type="match status" value="1"/>
</dbReference>
<dbReference type="InterPro" id="IPR002455">
    <property type="entry name" value="GPCR3_GABA-B"/>
</dbReference>
<evidence type="ECO:0000256" key="7">
    <source>
        <dbReference type="ARBA" id="ARBA00023180"/>
    </source>
</evidence>
<evidence type="ECO:0000256" key="2">
    <source>
        <dbReference type="ARBA" id="ARBA00022692"/>
    </source>
</evidence>
<feature type="transmembrane region" description="Helical" evidence="10">
    <location>
        <begin position="650"/>
        <end position="672"/>
    </location>
</feature>
<comment type="caution">
    <text evidence="12">The sequence shown here is derived from an EMBL/GenBank/DDBJ whole genome shotgun (WGS) entry which is preliminary data.</text>
</comment>
<dbReference type="STRING" id="1754191.A0A1Y1VD72"/>
<feature type="region of interest" description="Disordered" evidence="9">
    <location>
        <begin position="779"/>
        <end position="846"/>
    </location>
</feature>
<accession>A0A1Y1VD72</accession>
<keyword evidence="8" id="KW-0807">Transducer</keyword>
<feature type="transmembrane region" description="Helical" evidence="10">
    <location>
        <begin position="426"/>
        <end position="450"/>
    </location>
</feature>
<evidence type="ECO:0000256" key="10">
    <source>
        <dbReference type="SAM" id="Phobius"/>
    </source>
</evidence>
<feature type="transmembrane region" description="Helical" evidence="10">
    <location>
        <begin position="619"/>
        <end position="644"/>
    </location>
</feature>
<feature type="transmembrane region" description="Helical" evidence="10">
    <location>
        <begin position="539"/>
        <end position="559"/>
    </location>
</feature>
<feature type="compositionally biased region" description="Low complexity" evidence="9">
    <location>
        <begin position="817"/>
        <end position="846"/>
    </location>
</feature>
<evidence type="ECO:0000313" key="13">
    <source>
        <dbReference type="Proteomes" id="UP000193719"/>
    </source>
</evidence>
<evidence type="ECO:0000259" key="11">
    <source>
        <dbReference type="PROSITE" id="PS50259"/>
    </source>
</evidence>
<protein>
    <recommendedName>
        <fullName evidence="11">G-protein coupled receptors family 3 profile domain-containing protein</fullName>
    </recommendedName>
</protein>
<proteinExistence type="predicted"/>
<evidence type="ECO:0000256" key="8">
    <source>
        <dbReference type="ARBA" id="ARBA00023224"/>
    </source>
</evidence>
<keyword evidence="6" id="KW-0675">Receptor</keyword>
<sequence length="920" mass="108036">MKEYFKTNGITNDYDIVFSYCKPVPEDGKEIIEDYSKPIFSDTTFKIDEDYPRNFNCTLRELKQSNFDMMILDNSFLFSDDSSVKSIYLNGKYLMRRVTDYYEDFNDYDIREEDIKHHESVLLDNGHFKNYHYKNKKFYGLPYERDFNLLFYHDKFDDAINDIFESNKINNTEYLNSDGILSIGLKDNDEILNSFVEYVAFKYGIPKENDNDSFGIFYNEKLQELFKAFRNVIIKYAGENINQTLDTSTEQAYFSFINNEKMLFKGKASSYKRLINNPNISVIPHSLPNNFSSVIEKFLIINIYSKKKKEDLVKIALQLTSPDMQLYRAEKFGTIPTFDLKNDTNDYSQKYCQGNFVICHIYKAIKPIYVNKFFKKGINSANFMETRLVVPMALKDGLINNNDTVLKNTFLNILDLEAIPLSDINVPIIVCNVINIFYIVFLLFVIFKVYKYRKHPYLKAISPFLSSLTIIGIILHLSFIYVFGMSSMDKTLCRLSYVIKVLALNLIYLPMISIIFRIYYIYTNLSQVNYGKKVNDKRLIKYVFVILMIAISVCGIIAFNDDFYIGTFGTYLPLRFNLCVYNNMNLYFLFATIYSIFMFIGMIVMTVKTIKVSRKYGEIRFIVFIVLLLFSSIVYEISFIFLATFDFKNIIFFIIAHALYLLSSLYCAYLLVGARLLYIRKNPIKNGSFEGNSVYNDYFNAPVNLVDFIPLKKELKKEREGNGSVFRRRTKHSKNNQNSYQDISYYSENINKSNTVNNGYNQINNNSYTVNNSNYYYNNLYNYNNNNNNNNNNNSNTNNKTIHEYSGNNKSFESKKSYNNSSNINKSSDNSNPNDTMKDSNSNNSKYNNEYINNYINNYINDYTDYLTNYNNQNINNPNNEYFDSIENNPNNYFFNQSLKLLSQEDEATKNDYYIKKNYR</sequence>
<feature type="compositionally biased region" description="Low complexity" evidence="9">
    <location>
        <begin position="779"/>
        <end position="799"/>
    </location>
</feature>
<feature type="transmembrane region" description="Helical" evidence="10">
    <location>
        <begin position="586"/>
        <end position="607"/>
    </location>
</feature>
<gene>
    <name evidence="12" type="ORF">BCR36DRAFT_349040</name>
</gene>
<dbReference type="GO" id="GO:0004965">
    <property type="term" value="F:G protein-coupled GABA receptor activity"/>
    <property type="evidence" value="ECO:0007669"/>
    <property type="project" value="InterPro"/>
</dbReference>
<feature type="region of interest" description="Disordered" evidence="9">
    <location>
        <begin position="720"/>
        <end position="742"/>
    </location>
</feature>
<dbReference type="InterPro" id="IPR017978">
    <property type="entry name" value="GPCR_3_C"/>
</dbReference>
<name>A0A1Y1VD72_9FUNG</name>
<evidence type="ECO:0000256" key="6">
    <source>
        <dbReference type="ARBA" id="ARBA00023170"/>
    </source>
</evidence>
<comment type="subcellular location">
    <subcellularLocation>
        <location evidence="1">Membrane</location>
        <topology evidence="1">Multi-pass membrane protein</topology>
    </subcellularLocation>
</comment>
<dbReference type="PANTHER" id="PTHR10519:SF20">
    <property type="entry name" value="G-PROTEIN COUPLED RECEPTOR 156-RELATED"/>
    <property type="match status" value="1"/>
</dbReference>
<dbReference type="Proteomes" id="UP000193719">
    <property type="component" value="Unassembled WGS sequence"/>
</dbReference>
<feature type="transmembrane region" description="Helical" evidence="10">
    <location>
        <begin position="462"/>
        <end position="483"/>
    </location>
</feature>
<feature type="domain" description="G-protein coupled receptors family 3 profile" evidence="11">
    <location>
        <begin position="433"/>
        <end position="686"/>
    </location>
</feature>
<keyword evidence="4" id="KW-0297">G-protein coupled receptor</keyword>
<reference evidence="12 13" key="2">
    <citation type="submission" date="2016-08" db="EMBL/GenBank/DDBJ databases">
        <title>Pervasive Adenine N6-methylation of Active Genes in Fungi.</title>
        <authorList>
            <consortium name="DOE Joint Genome Institute"/>
            <person name="Mondo S.J."/>
            <person name="Dannebaum R.O."/>
            <person name="Kuo R.C."/>
            <person name="Labutti K."/>
            <person name="Haridas S."/>
            <person name="Kuo A."/>
            <person name="Salamov A."/>
            <person name="Ahrendt S.R."/>
            <person name="Lipzen A."/>
            <person name="Sullivan W."/>
            <person name="Andreopoulos W.B."/>
            <person name="Clum A."/>
            <person name="Lindquist E."/>
            <person name="Daum C."/>
            <person name="Ramamoorthy G.K."/>
            <person name="Gryganskyi A."/>
            <person name="Culley D."/>
            <person name="Magnuson J.K."/>
            <person name="James T.Y."/>
            <person name="O'Malley M.A."/>
            <person name="Stajich J.E."/>
            <person name="Spatafora J.W."/>
            <person name="Visel A."/>
            <person name="Grigoriev I.V."/>
        </authorList>
    </citation>
    <scope>NUCLEOTIDE SEQUENCE [LARGE SCALE GENOMIC DNA]</scope>
    <source>
        <strain evidence="13">finn</strain>
    </source>
</reference>
<evidence type="ECO:0000313" key="12">
    <source>
        <dbReference type="EMBL" id="ORX53282.1"/>
    </source>
</evidence>
<dbReference type="Pfam" id="PF00003">
    <property type="entry name" value="7tm_3"/>
    <property type="match status" value="1"/>
</dbReference>
<keyword evidence="13" id="KW-1185">Reference proteome</keyword>
<evidence type="ECO:0000256" key="9">
    <source>
        <dbReference type="SAM" id="MobiDB-lite"/>
    </source>
</evidence>
<keyword evidence="5 10" id="KW-0472">Membrane</keyword>
<dbReference type="GO" id="GO:0007214">
    <property type="term" value="P:gamma-aminobutyric acid signaling pathway"/>
    <property type="evidence" value="ECO:0007669"/>
    <property type="project" value="TreeGrafter"/>
</dbReference>
<evidence type="ECO:0000256" key="4">
    <source>
        <dbReference type="ARBA" id="ARBA00023040"/>
    </source>
</evidence>
<organism evidence="12 13">
    <name type="scientific">Piromyces finnis</name>
    <dbReference type="NCBI Taxonomy" id="1754191"/>
    <lineage>
        <taxon>Eukaryota</taxon>
        <taxon>Fungi</taxon>
        <taxon>Fungi incertae sedis</taxon>
        <taxon>Chytridiomycota</taxon>
        <taxon>Chytridiomycota incertae sedis</taxon>
        <taxon>Neocallimastigomycetes</taxon>
        <taxon>Neocallimastigales</taxon>
        <taxon>Neocallimastigaceae</taxon>
        <taxon>Piromyces</taxon>
    </lineage>
</organism>
<feature type="transmembrane region" description="Helical" evidence="10">
    <location>
        <begin position="495"/>
        <end position="519"/>
    </location>
</feature>
<dbReference type="PROSITE" id="PS50259">
    <property type="entry name" value="G_PROTEIN_RECEP_F3_4"/>
    <property type="match status" value="1"/>
</dbReference>
<evidence type="ECO:0000256" key="3">
    <source>
        <dbReference type="ARBA" id="ARBA00022989"/>
    </source>
</evidence>